<evidence type="ECO:0000259" key="4">
    <source>
        <dbReference type="PROSITE" id="PS51891"/>
    </source>
</evidence>
<evidence type="ECO:0000256" key="3">
    <source>
        <dbReference type="ARBA" id="ARBA00022833"/>
    </source>
</evidence>
<evidence type="ECO:0000256" key="1">
    <source>
        <dbReference type="ARBA" id="ARBA00005495"/>
    </source>
</evidence>
<dbReference type="InterPro" id="IPR011057">
    <property type="entry name" value="Mss4-like_sf"/>
</dbReference>
<dbReference type="OrthoDB" id="2993351at2759"/>
<dbReference type="InterPro" id="IPR052355">
    <property type="entry name" value="CENP-V-like"/>
</dbReference>
<dbReference type="STRING" id="574566.I0YZZ0"/>
<dbReference type="GeneID" id="17041957"/>
<dbReference type="PROSITE" id="PS51891">
    <property type="entry name" value="CENP_V_GFA"/>
    <property type="match status" value="1"/>
</dbReference>
<dbReference type="PANTHER" id="PTHR28620:SF1">
    <property type="entry name" value="CENP-V_GFA DOMAIN-CONTAINING PROTEIN"/>
    <property type="match status" value="1"/>
</dbReference>
<dbReference type="GO" id="GO:0046872">
    <property type="term" value="F:metal ion binding"/>
    <property type="evidence" value="ECO:0007669"/>
    <property type="project" value="UniProtKB-KW"/>
</dbReference>
<evidence type="ECO:0000313" key="5">
    <source>
        <dbReference type="EMBL" id="EIE23959.1"/>
    </source>
</evidence>
<keyword evidence="3" id="KW-0862">Zinc</keyword>
<gene>
    <name evidence="5" type="ORF">COCSUDRAFT_23187</name>
</gene>
<sequence length="142" mass="15979">MTGNQDDQNGDMVIHRGGCHCGAIRFECDASPEITAFQCNCSVCIMKQNVHFMVPAEHFRLLQGEDKLTTYQFNTNTAKHLFCSICGVQSFYLPRSHPTCRAVTIYCIDPGTLKNVSVEQADGKDWEAWHAVYKAKQQEVDS</sequence>
<protein>
    <submittedName>
        <fullName evidence="5">Integron gene cassette protein</fullName>
    </submittedName>
</protein>
<dbReference type="AlphaFoldDB" id="I0YZZ0"/>
<dbReference type="EMBL" id="AGSI01000006">
    <property type="protein sequence ID" value="EIE23959.1"/>
    <property type="molecule type" value="Genomic_DNA"/>
</dbReference>
<dbReference type="Pfam" id="PF04828">
    <property type="entry name" value="GFA"/>
    <property type="match status" value="1"/>
</dbReference>
<keyword evidence="2" id="KW-0479">Metal-binding</keyword>
<evidence type="ECO:0000256" key="2">
    <source>
        <dbReference type="ARBA" id="ARBA00022723"/>
    </source>
</evidence>
<keyword evidence="6" id="KW-1185">Reference proteome</keyword>
<comment type="similarity">
    <text evidence="1">Belongs to the Gfa family.</text>
</comment>
<name>I0YZZ0_COCSC</name>
<feature type="domain" description="CENP-V/GFA" evidence="4">
    <location>
        <begin position="15"/>
        <end position="127"/>
    </location>
</feature>
<dbReference type="eggNOG" id="KOG4192">
    <property type="taxonomic scope" value="Eukaryota"/>
</dbReference>
<dbReference type="SUPFAM" id="SSF51316">
    <property type="entry name" value="Mss4-like"/>
    <property type="match status" value="1"/>
</dbReference>
<dbReference type="KEGG" id="csl:COCSUDRAFT_23187"/>
<dbReference type="Gene3D" id="2.170.150.70">
    <property type="match status" value="1"/>
</dbReference>
<dbReference type="PANTHER" id="PTHR28620">
    <property type="entry name" value="CENTROMERE PROTEIN V"/>
    <property type="match status" value="1"/>
</dbReference>
<evidence type="ECO:0000313" key="6">
    <source>
        <dbReference type="Proteomes" id="UP000007264"/>
    </source>
</evidence>
<organism evidence="5 6">
    <name type="scientific">Coccomyxa subellipsoidea (strain C-169)</name>
    <name type="common">Green microalga</name>
    <dbReference type="NCBI Taxonomy" id="574566"/>
    <lineage>
        <taxon>Eukaryota</taxon>
        <taxon>Viridiplantae</taxon>
        <taxon>Chlorophyta</taxon>
        <taxon>core chlorophytes</taxon>
        <taxon>Trebouxiophyceae</taxon>
        <taxon>Trebouxiophyceae incertae sedis</taxon>
        <taxon>Coccomyxaceae</taxon>
        <taxon>Coccomyxa</taxon>
        <taxon>Coccomyxa subellipsoidea</taxon>
    </lineage>
</organism>
<dbReference type="InterPro" id="IPR006913">
    <property type="entry name" value="CENP-V/GFA"/>
</dbReference>
<reference evidence="5 6" key="1">
    <citation type="journal article" date="2012" name="Genome Biol.">
        <title>The genome of the polar eukaryotic microalga coccomyxa subellipsoidea reveals traits of cold adaptation.</title>
        <authorList>
            <person name="Blanc G."/>
            <person name="Agarkova I."/>
            <person name="Grimwood J."/>
            <person name="Kuo A."/>
            <person name="Brueggeman A."/>
            <person name="Dunigan D."/>
            <person name="Gurnon J."/>
            <person name="Ladunga I."/>
            <person name="Lindquist E."/>
            <person name="Lucas S."/>
            <person name="Pangilinan J."/>
            <person name="Proschold T."/>
            <person name="Salamov A."/>
            <person name="Schmutz J."/>
            <person name="Weeks D."/>
            <person name="Yamada T."/>
            <person name="Claverie J.M."/>
            <person name="Grigoriev I."/>
            <person name="Van Etten J."/>
            <person name="Lomsadze A."/>
            <person name="Borodovsky M."/>
        </authorList>
    </citation>
    <scope>NUCLEOTIDE SEQUENCE [LARGE SCALE GENOMIC DNA]</scope>
    <source>
        <strain evidence="5 6">C-169</strain>
    </source>
</reference>
<dbReference type="RefSeq" id="XP_005648503.1">
    <property type="nucleotide sequence ID" value="XM_005648446.1"/>
</dbReference>
<accession>I0YZZ0</accession>
<dbReference type="GO" id="GO:0016846">
    <property type="term" value="F:carbon-sulfur lyase activity"/>
    <property type="evidence" value="ECO:0007669"/>
    <property type="project" value="InterPro"/>
</dbReference>
<dbReference type="Proteomes" id="UP000007264">
    <property type="component" value="Unassembled WGS sequence"/>
</dbReference>
<comment type="caution">
    <text evidence="5">The sequence shown here is derived from an EMBL/GenBank/DDBJ whole genome shotgun (WGS) entry which is preliminary data.</text>
</comment>
<proteinExistence type="inferred from homology"/>